<gene>
    <name evidence="2" type="ORF">GHC57_16065</name>
</gene>
<organism evidence="2 3">
    <name type="scientific">Roseospira navarrensis</name>
    <dbReference type="NCBI Taxonomy" id="140058"/>
    <lineage>
        <taxon>Bacteria</taxon>
        <taxon>Pseudomonadati</taxon>
        <taxon>Pseudomonadota</taxon>
        <taxon>Alphaproteobacteria</taxon>
        <taxon>Rhodospirillales</taxon>
        <taxon>Rhodospirillaceae</taxon>
        <taxon>Roseospira</taxon>
    </lineage>
</organism>
<evidence type="ECO:0000313" key="3">
    <source>
        <dbReference type="Proteomes" id="UP000434582"/>
    </source>
</evidence>
<feature type="region of interest" description="Disordered" evidence="1">
    <location>
        <begin position="66"/>
        <end position="89"/>
    </location>
</feature>
<dbReference type="OrthoDB" id="9979062at2"/>
<dbReference type="Proteomes" id="UP000434582">
    <property type="component" value="Unassembled WGS sequence"/>
</dbReference>
<sequence length="89" mass="9448">MGHGPDETHAAVMSAYMAVQNGQVSTDTIPFEAAVMVYRRLCPKVPESQARDRVAEIVAEGVSRAALRWSDDAEGPGPRPGPGPSDART</sequence>
<accession>A0A7X2D684</accession>
<keyword evidence="3" id="KW-1185">Reference proteome</keyword>
<reference evidence="2 3" key="1">
    <citation type="submission" date="2019-10" db="EMBL/GenBank/DDBJ databases">
        <title>Draft whole-genome sequence of the purple nonsulfur photosynthetic bacterium Roseospira navarrensis DSM 15114.</title>
        <authorList>
            <person name="Kyndt J.A."/>
            <person name="Meyer T.E."/>
        </authorList>
    </citation>
    <scope>NUCLEOTIDE SEQUENCE [LARGE SCALE GENOMIC DNA]</scope>
    <source>
        <strain evidence="2 3">DSM 15114</strain>
    </source>
</reference>
<dbReference type="RefSeq" id="WP_153346090.1">
    <property type="nucleotide sequence ID" value="NZ_WIVE01000067.1"/>
</dbReference>
<comment type="caution">
    <text evidence="2">The sequence shown here is derived from an EMBL/GenBank/DDBJ whole genome shotgun (WGS) entry which is preliminary data.</text>
</comment>
<evidence type="ECO:0000256" key="1">
    <source>
        <dbReference type="SAM" id="MobiDB-lite"/>
    </source>
</evidence>
<name>A0A7X2D684_9PROT</name>
<evidence type="ECO:0000313" key="2">
    <source>
        <dbReference type="EMBL" id="MQX38035.1"/>
    </source>
</evidence>
<dbReference type="AlphaFoldDB" id="A0A7X2D684"/>
<dbReference type="EMBL" id="WIVE01000067">
    <property type="protein sequence ID" value="MQX38035.1"/>
    <property type="molecule type" value="Genomic_DNA"/>
</dbReference>
<proteinExistence type="predicted"/>
<protein>
    <submittedName>
        <fullName evidence="2">Uncharacterized protein</fullName>
    </submittedName>
</protein>